<gene>
    <name evidence="2" type="ORF">JAN5088_01185</name>
</gene>
<dbReference type="STRING" id="282197.SAMN04488517_10519"/>
<dbReference type="Pfam" id="PF13975">
    <property type="entry name" value="gag-asp_proteas"/>
    <property type="match status" value="1"/>
</dbReference>
<sequence length="195" mass="21457">MTGNDTAYLLYLTLFGLLIGGSYLIANRNRMGQVFQHAAIWFFIFVGAVLVIGNWDSIERAALPRQSVETSEQGVFIDVPRSRDGHYYMTLDVNGEPVDFVVDTGATEIVLSRADAAKIGIDPDGLRYLGQALTANGSVQTAQVVLDEVRLGDITDRRVRAIVNDGDLRTSLLGMSYLGSFGRIEIEDGRLRLTR</sequence>
<accession>A0A0M6XMK9</accession>
<keyword evidence="1" id="KW-0812">Transmembrane</keyword>
<dbReference type="CDD" id="cd05483">
    <property type="entry name" value="retropepsin_like_bacteria"/>
    <property type="match status" value="1"/>
</dbReference>
<feature type="transmembrane region" description="Helical" evidence="1">
    <location>
        <begin position="38"/>
        <end position="55"/>
    </location>
</feature>
<proteinExistence type="predicted"/>
<dbReference type="SUPFAM" id="SSF50630">
    <property type="entry name" value="Acid proteases"/>
    <property type="match status" value="1"/>
</dbReference>
<reference evidence="2 3" key="1">
    <citation type="submission" date="2015-07" db="EMBL/GenBank/DDBJ databases">
        <authorList>
            <person name="Noorani M."/>
        </authorList>
    </citation>
    <scope>NUCLEOTIDE SEQUENCE [LARGE SCALE GENOMIC DNA]</scope>
    <source>
        <strain evidence="2 3">CECT 5088</strain>
    </source>
</reference>
<keyword evidence="2" id="KW-0378">Hydrolase</keyword>
<keyword evidence="1" id="KW-1133">Transmembrane helix</keyword>
<dbReference type="GO" id="GO:0004190">
    <property type="term" value="F:aspartic-type endopeptidase activity"/>
    <property type="evidence" value="ECO:0007669"/>
    <property type="project" value="InterPro"/>
</dbReference>
<keyword evidence="3" id="KW-1185">Reference proteome</keyword>
<dbReference type="NCBIfam" id="TIGR02281">
    <property type="entry name" value="clan_AA_DTGA"/>
    <property type="match status" value="1"/>
</dbReference>
<dbReference type="InterPro" id="IPR021109">
    <property type="entry name" value="Peptidase_aspartic_dom_sf"/>
</dbReference>
<dbReference type="AlphaFoldDB" id="A0A0M6XMK9"/>
<dbReference type="InterPro" id="IPR001969">
    <property type="entry name" value="Aspartic_peptidase_AS"/>
</dbReference>
<dbReference type="PROSITE" id="PS00141">
    <property type="entry name" value="ASP_PROTEASE"/>
    <property type="match status" value="1"/>
</dbReference>
<dbReference type="RefSeq" id="WP_055681868.1">
    <property type="nucleotide sequence ID" value="NZ_CANMUL010000003.1"/>
</dbReference>
<dbReference type="OrthoDB" id="7595324at2"/>
<protein>
    <submittedName>
        <fullName evidence="2">Clan AA aspartic protease</fullName>
    </submittedName>
</protein>
<dbReference type="EMBL" id="CXPG01000013">
    <property type="protein sequence ID" value="CTQ32420.1"/>
    <property type="molecule type" value="Genomic_DNA"/>
</dbReference>
<dbReference type="Proteomes" id="UP000048908">
    <property type="component" value="Unassembled WGS sequence"/>
</dbReference>
<organism evidence="2 3">
    <name type="scientific">Jannaschia rubra</name>
    <dbReference type="NCBI Taxonomy" id="282197"/>
    <lineage>
        <taxon>Bacteria</taxon>
        <taxon>Pseudomonadati</taxon>
        <taxon>Pseudomonadota</taxon>
        <taxon>Alphaproteobacteria</taxon>
        <taxon>Rhodobacterales</taxon>
        <taxon>Roseobacteraceae</taxon>
        <taxon>Jannaschia</taxon>
    </lineage>
</organism>
<evidence type="ECO:0000256" key="1">
    <source>
        <dbReference type="SAM" id="Phobius"/>
    </source>
</evidence>
<evidence type="ECO:0000313" key="2">
    <source>
        <dbReference type="EMBL" id="CTQ32420.1"/>
    </source>
</evidence>
<dbReference type="InterPro" id="IPR034122">
    <property type="entry name" value="Retropepsin-like_bacterial"/>
</dbReference>
<name>A0A0M6XMK9_9RHOB</name>
<keyword evidence="1" id="KW-0472">Membrane</keyword>
<dbReference type="GO" id="GO:0006508">
    <property type="term" value="P:proteolysis"/>
    <property type="evidence" value="ECO:0007669"/>
    <property type="project" value="UniProtKB-KW"/>
</dbReference>
<feature type="transmembrane region" description="Helical" evidence="1">
    <location>
        <begin position="6"/>
        <end position="26"/>
    </location>
</feature>
<dbReference type="Gene3D" id="2.40.70.10">
    <property type="entry name" value="Acid Proteases"/>
    <property type="match status" value="1"/>
</dbReference>
<evidence type="ECO:0000313" key="3">
    <source>
        <dbReference type="Proteomes" id="UP000048908"/>
    </source>
</evidence>
<keyword evidence="2" id="KW-0645">Protease</keyword>
<dbReference type="InterPro" id="IPR011969">
    <property type="entry name" value="Clan_AA_Asp_peptidase_C"/>
</dbReference>